<evidence type="ECO:0000313" key="1">
    <source>
        <dbReference type="EMBL" id="QJH93261.1"/>
    </source>
</evidence>
<gene>
    <name evidence="1" type="ORF">MM171B04050_0003</name>
</gene>
<accession>A0A6M3X6C3</accession>
<dbReference type="AlphaFoldDB" id="A0A6M3X6C3"/>
<organism evidence="1">
    <name type="scientific">viral metagenome</name>
    <dbReference type="NCBI Taxonomy" id="1070528"/>
    <lineage>
        <taxon>unclassified sequences</taxon>
        <taxon>metagenomes</taxon>
        <taxon>organismal metagenomes</taxon>
    </lineage>
</organism>
<reference evidence="1" key="1">
    <citation type="submission" date="2020-03" db="EMBL/GenBank/DDBJ databases">
        <title>The deep terrestrial virosphere.</title>
        <authorList>
            <person name="Holmfeldt K."/>
            <person name="Nilsson E."/>
            <person name="Simone D."/>
            <person name="Lopez-Fernandez M."/>
            <person name="Wu X."/>
            <person name="de Brujin I."/>
            <person name="Lundin D."/>
            <person name="Andersson A."/>
            <person name="Bertilsson S."/>
            <person name="Dopson M."/>
        </authorList>
    </citation>
    <scope>NUCLEOTIDE SEQUENCE</scope>
    <source>
        <strain evidence="1">MM171B04050</strain>
    </source>
</reference>
<protein>
    <submittedName>
        <fullName evidence="1">Uncharacterized protein</fullName>
    </submittedName>
</protein>
<name>A0A6M3X6C3_9ZZZZ</name>
<dbReference type="EMBL" id="MT143961">
    <property type="protein sequence ID" value="QJH93261.1"/>
    <property type="molecule type" value="Genomic_DNA"/>
</dbReference>
<proteinExistence type="predicted"/>
<sequence>MSHMSGPYLVVPAKTGAAYEILPDQIPEWPVLARVYRQRGILGAQCYDAKGQAELFKAAPNMFVACQLAIEAISSREDLSLSSAEQTALKALKEAVAMVCDKAKNRYG</sequence>